<name>A0ABN5IWQ0_9CAUL</name>
<keyword evidence="1" id="KW-1133">Transmembrane helix</keyword>
<protein>
    <submittedName>
        <fullName evidence="2">Uncharacterized protein</fullName>
    </submittedName>
</protein>
<keyword evidence="1" id="KW-0812">Transmembrane</keyword>
<reference evidence="2 3" key="1">
    <citation type="journal article" date="2015" name="Biotechnol. Bioeng.">
        <title>Genome sequence and phenotypic characterization of Caulobacter segnis.</title>
        <authorList>
            <person name="Patel S."/>
            <person name="Fletcher B."/>
            <person name="Scott D.C."/>
            <person name="Ely B."/>
        </authorList>
    </citation>
    <scope>NUCLEOTIDE SEQUENCE [LARGE SCALE GENOMIC DNA]</scope>
    <source>
        <strain evidence="2 3">TK0059</strain>
    </source>
</reference>
<feature type="transmembrane region" description="Helical" evidence="1">
    <location>
        <begin position="67"/>
        <end position="87"/>
    </location>
</feature>
<accession>A0ABN5IWQ0</accession>
<feature type="transmembrane region" description="Helical" evidence="1">
    <location>
        <begin position="156"/>
        <end position="176"/>
    </location>
</feature>
<keyword evidence="3" id="KW-1185">Reference proteome</keyword>
<evidence type="ECO:0000313" key="3">
    <source>
        <dbReference type="Proteomes" id="UP000240527"/>
    </source>
</evidence>
<dbReference type="EMBL" id="CP027850">
    <property type="protein sequence ID" value="AVQ02976.1"/>
    <property type="molecule type" value="Genomic_DNA"/>
</dbReference>
<proteinExistence type="predicted"/>
<feature type="transmembrane region" description="Helical" evidence="1">
    <location>
        <begin position="128"/>
        <end position="149"/>
    </location>
</feature>
<organism evidence="2 3">
    <name type="scientific">Caulobacter segnis</name>
    <dbReference type="NCBI Taxonomy" id="88688"/>
    <lineage>
        <taxon>Bacteria</taxon>
        <taxon>Pseudomonadati</taxon>
        <taxon>Pseudomonadota</taxon>
        <taxon>Alphaproteobacteria</taxon>
        <taxon>Caulobacterales</taxon>
        <taxon>Caulobacteraceae</taxon>
        <taxon>Caulobacter</taxon>
    </lineage>
</organism>
<feature type="transmembrane region" description="Helical" evidence="1">
    <location>
        <begin position="99"/>
        <end position="122"/>
    </location>
</feature>
<dbReference type="Proteomes" id="UP000240527">
    <property type="component" value="Chromosome"/>
</dbReference>
<sequence>MNDELKTVRDDLAFLRTIAEGGGERGGLGAPGAGLYGSAGLLYGVQTLGHFAQVKGVLVMPPLGNLLLGWLPTLIFLILMTVVIVIDRKRPQVGAANRAVSAAFSATGLANLALIVIFAAAAVRNHDFKYWLFHPAVVFVVQGAVWFVVFSLRKRAWMALVSAGWLVAGVAMGLLINRPDLYLLIAGLGLFAFMMVPGFHMMRQALRPAP</sequence>
<evidence type="ECO:0000256" key="1">
    <source>
        <dbReference type="SAM" id="Phobius"/>
    </source>
</evidence>
<keyword evidence="1" id="KW-0472">Membrane</keyword>
<feature type="transmembrane region" description="Helical" evidence="1">
    <location>
        <begin position="182"/>
        <end position="202"/>
    </location>
</feature>
<gene>
    <name evidence="2" type="ORF">B7G68_14630</name>
</gene>
<evidence type="ECO:0000313" key="2">
    <source>
        <dbReference type="EMBL" id="AVQ02976.1"/>
    </source>
</evidence>
<dbReference type="RefSeq" id="WP_013079957.1">
    <property type="nucleotide sequence ID" value="NZ_CP027850.1"/>
</dbReference>